<protein>
    <submittedName>
        <fullName evidence="1">Uncharacterized protein</fullName>
    </submittedName>
</protein>
<reference evidence="2" key="2">
    <citation type="journal article" date="2017" name="Nat. Plants">
        <title>The Aegilops tauschii genome reveals multiple impacts of transposons.</title>
        <authorList>
            <person name="Zhao G."/>
            <person name="Zou C."/>
            <person name="Li K."/>
            <person name="Wang K."/>
            <person name="Li T."/>
            <person name="Gao L."/>
            <person name="Zhang X."/>
            <person name="Wang H."/>
            <person name="Yang Z."/>
            <person name="Liu X."/>
            <person name="Jiang W."/>
            <person name="Mao L."/>
            <person name="Kong X."/>
            <person name="Jiao Y."/>
            <person name="Jia J."/>
        </authorList>
    </citation>
    <scope>NUCLEOTIDE SEQUENCE [LARGE SCALE GENOMIC DNA]</scope>
    <source>
        <strain evidence="2">cv. AL8/78</strain>
    </source>
</reference>
<sequence length="67" mass="8214">MHQVEVNTMATYSMKEDELLCDVWKFQATKHNAAIWQSVHIWFNERKHYTAYDIEEIYDHGQRYLLH</sequence>
<dbReference type="Gramene" id="AET2Gv20936100.1">
    <property type="protein sequence ID" value="AET2Gv20936100.1"/>
    <property type="gene ID" value="AET2Gv20936100"/>
</dbReference>
<dbReference type="Proteomes" id="UP000015105">
    <property type="component" value="Chromosome 2D"/>
</dbReference>
<reference evidence="1" key="5">
    <citation type="journal article" date="2021" name="G3 (Bethesda)">
        <title>Aegilops tauschii genome assembly Aet v5.0 features greater sequence contiguity and improved annotation.</title>
        <authorList>
            <person name="Wang L."/>
            <person name="Zhu T."/>
            <person name="Rodriguez J.C."/>
            <person name="Deal K.R."/>
            <person name="Dubcovsky J."/>
            <person name="McGuire P.E."/>
            <person name="Lux T."/>
            <person name="Spannagl M."/>
            <person name="Mayer K.F.X."/>
            <person name="Baldrich P."/>
            <person name="Meyers B.C."/>
            <person name="Huo N."/>
            <person name="Gu Y.Q."/>
            <person name="Zhou H."/>
            <person name="Devos K.M."/>
            <person name="Bennetzen J.L."/>
            <person name="Unver T."/>
            <person name="Budak H."/>
            <person name="Gulick P.J."/>
            <person name="Galiba G."/>
            <person name="Kalapos B."/>
            <person name="Nelson D.R."/>
            <person name="Li P."/>
            <person name="You F.M."/>
            <person name="Luo M.C."/>
            <person name="Dvorak J."/>
        </authorList>
    </citation>
    <scope>NUCLEOTIDE SEQUENCE [LARGE SCALE GENOMIC DNA]</scope>
    <source>
        <strain evidence="1">cv. AL8/78</strain>
    </source>
</reference>
<reference evidence="2" key="1">
    <citation type="journal article" date="2014" name="Science">
        <title>Ancient hybridizations among the ancestral genomes of bread wheat.</title>
        <authorList>
            <consortium name="International Wheat Genome Sequencing Consortium,"/>
            <person name="Marcussen T."/>
            <person name="Sandve S.R."/>
            <person name="Heier L."/>
            <person name="Spannagl M."/>
            <person name="Pfeifer M."/>
            <person name="Jakobsen K.S."/>
            <person name="Wulff B.B."/>
            <person name="Steuernagel B."/>
            <person name="Mayer K.F."/>
            <person name="Olsen O.A."/>
        </authorList>
    </citation>
    <scope>NUCLEOTIDE SEQUENCE [LARGE SCALE GENOMIC DNA]</scope>
    <source>
        <strain evidence="2">cv. AL8/78</strain>
    </source>
</reference>
<evidence type="ECO:0000313" key="1">
    <source>
        <dbReference type="EnsemblPlants" id="AET2Gv20936100.1"/>
    </source>
</evidence>
<evidence type="ECO:0000313" key="2">
    <source>
        <dbReference type="Proteomes" id="UP000015105"/>
    </source>
</evidence>
<name>A0A453CR36_AEGTS</name>
<reference evidence="1" key="3">
    <citation type="journal article" date="2017" name="Nature">
        <title>Genome sequence of the progenitor of the wheat D genome Aegilops tauschii.</title>
        <authorList>
            <person name="Luo M.C."/>
            <person name="Gu Y.Q."/>
            <person name="Puiu D."/>
            <person name="Wang H."/>
            <person name="Twardziok S.O."/>
            <person name="Deal K.R."/>
            <person name="Huo N."/>
            <person name="Zhu T."/>
            <person name="Wang L."/>
            <person name="Wang Y."/>
            <person name="McGuire P.E."/>
            <person name="Liu S."/>
            <person name="Long H."/>
            <person name="Ramasamy R.K."/>
            <person name="Rodriguez J.C."/>
            <person name="Van S.L."/>
            <person name="Yuan L."/>
            <person name="Wang Z."/>
            <person name="Xia Z."/>
            <person name="Xiao L."/>
            <person name="Anderson O.D."/>
            <person name="Ouyang S."/>
            <person name="Liang Y."/>
            <person name="Zimin A.V."/>
            <person name="Pertea G."/>
            <person name="Qi P."/>
            <person name="Bennetzen J.L."/>
            <person name="Dai X."/>
            <person name="Dawson M.W."/>
            <person name="Muller H.G."/>
            <person name="Kugler K."/>
            <person name="Rivarola-Duarte L."/>
            <person name="Spannagl M."/>
            <person name="Mayer K.F.X."/>
            <person name="Lu F.H."/>
            <person name="Bevan M.W."/>
            <person name="Leroy P."/>
            <person name="Li P."/>
            <person name="You F.M."/>
            <person name="Sun Q."/>
            <person name="Liu Z."/>
            <person name="Lyons E."/>
            <person name="Wicker T."/>
            <person name="Salzberg S.L."/>
            <person name="Devos K.M."/>
            <person name="Dvorak J."/>
        </authorList>
    </citation>
    <scope>NUCLEOTIDE SEQUENCE [LARGE SCALE GENOMIC DNA]</scope>
    <source>
        <strain evidence="1">cv. AL8/78</strain>
    </source>
</reference>
<accession>A0A453CR36</accession>
<keyword evidence="2" id="KW-1185">Reference proteome</keyword>
<dbReference type="AlphaFoldDB" id="A0A453CR36"/>
<dbReference type="EnsemblPlants" id="AET2Gv20936100.1">
    <property type="protein sequence ID" value="AET2Gv20936100.1"/>
    <property type="gene ID" value="AET2Gv20936100"/>
</dbReference>
<proteinExistence type="predicted"/>
<organism evidence="1 2">
    <name type="scientific">Aegilops tauschii subsp. strangulata</name>
    <name type="common">Goatgrass</name>
    <dbReference type="NCBI Taxonomy" id="200361"/>
    <lineage>
        <taxon>Eukaryota</taxon>
        <taxon>Viridiplantae</taxon>
        <taxon>Streptophyta</taxon>
        <taxon>Embryophyta</taxon>
        <taxon>Tracheophyta</taxon>
        <taxon>Spermatophyta</taxon>
        <taxon>Magnoliopsida</taxon>
        <taxon>Liliopsida</taxon>
        <taxon>Poales</taxon>
        <taxon>Poaceae</taxon>
        <taxon>BOP clade</taxon>
        <taxon>Pooideae</taxon>
        <taxon>Triticodae</taxon>
        <taxon>Triticeae</taxon>
        <taxon>Triticinae</taxon>
        <taxon>Aegilops</taxon>
    </lineage>
</organism>
<reference evidence="1" key="4">
    <citation type="submission" date="2019-03" db="UniProtKB">
        <authorList>
            <consortium name="EnsemblPlants"/>
        </authorList>
    </citation>
    <scope>IDENTIFICATION</scope>
</reference>